<evidence type="ECO:0000256" key="1">
    <source>
        <dbReference type="SAM" id="MobiDB-lite"/>
    </source>
</evidence>
<feature type="transmembrane region" description="Helical" evidence="2">
    <location>
        <begin position="16"/>
        <end position="34"/>
    </location>
</feature>
<keyword evidence="2" id="KW-0472">Membrane</keyword>
<sequence>MGRPFHFRHPLISKEYLILYFFFLLFFSFLKKTFTPHNHLKLKHLLLSSKGNSQNSNHQQAATPQEASISQSKFNI</sequence>
<comment type="caution">
    <text evidence="3">The sequence shown here is derived from an EMBL/GenBank/DDBJ whole genome shotgun (WGS) entry which is preliminary data.</text>
</comment>
<evidence type="ECO:0000313" key="3">
    <source>
        <dbReference type="EMBL" id="KZM87602.1"/>
    </source>
</evidence>
<dbReference type="AlphaFoldDB" id="A0A161ZKG1"/>
<name>A0A161ZKG1_DAUCS</name>
<keyword evidence="2" id="KW-0812">Transmembrane</keyword>
<proteinExistence type="predicted"/>
<dbReference type="EMBL" id="LNRQ01000007">
    <property type="protein sequence ID" value="KZM87602.1"/>
    <property type="molecule type" value="Genomic_DNA"/>
</dbReference>
<reference evidence="3" key="1">
    <citation type="journal article" date="2016" name="Nat. Genet.">
        <title>A high-quality carrot genome assembly provides new insights into carotenoid accumulation and asterid genome evolution.</title>
        <authorList>
            <person name="Iorizzo M."/>
            <person name="Ellison S."/>
            <person name="Senalik D."/>
            <person name="Zeng P."/>
            <person name="Satapoomin P."/>
            <person name="Huang J."/>
            <person name="Bowman M."/>
            <person name="Iovene M."/>
            <person name="Sanseverino W."/>
            <person name="Cavagnaro P."/>
            <person name="Yildiz M."/>
            <person name="Macko-Podgorni A."/>
            <person name="Moranska E."/>
            <person name="Grzebelus E."/>
            <person name="Grzebelus D."/>
            <person name="Ashrafi H."/>
            <person name="Zheng Z."/>
            <person name="Cheng S."/>
            <person name="Spooner D."/>
            <person name="Van Deynze A."/>
            <person name="Simon P."/>
        </authorList>
    </citation>
    <scope>NUCLEOTIDE SEQUENCE [LARGE SCALE GENOMIC DNA]</scope>
    <source>
        <tissue evidence="3">Leaf</tissue>
    </source>
</reference>
<feature type="region of interest" description="Disordered" evidence="1">
    <location>
        <begin position="52"/>
        <end position="76"/>
    </location>
</feature>
<organism evidence="3">
    <name type="scientific">Daucus carota subsp. sativus</name>
    <name type="common">Carrot</name>
    <dbReference type="NCBI Taxonomy" id="79200"/>
    <lineage>
        <taxon>Eukaryota</taxon>
        <taxon>Viridiplantae</taxon>
        <taxon>Streptophyta</taxon>
        <taxon>Embryophyta</taxon>
        <taxon>Tracheophyta</taxon>
        <taxon>Spermatophyta</taxon>
        <taxon>Magnoliopsida</taxon>
        <taxon>eudicotyledons</taxon>
        <taxon>Gunneridae</taxon>
        <taxon>Pentapetalae</taxon>
        <taxon>asterids</taxon>
        <taxon>campanulids</taxon>
        <taxon>Apiales</taxon>
        <taxon>Apiaceae</taxon>
        <taxon>Apioideae</taxon>
        <taxon>Scandiceae</taxon>
        <taxon>Daucinae</taxon>
        <taxon>Daucus</taxon>
        <taxon>Daucus sect. Daucus</taxon>
    </lineage>
</organism>
<evidence type="ECO:0000256" key="2">
    <source>
        <dbReference type="SAM" id="Phobius"/>
    </source>
</evidence>
<gene>
    <name evidence="3" type="ORF">DCAR_031944</name>
</gene>
<dbReference type="Gramene" id="KZM87602">
    <property type="protein sequence ID" value="KZM87602"/>
    <property type="gene ID" value="DCAR_031944"/>
</dbReference>
<protein>
    <submittedName>
        <fullName evidence="3">Uncharacterized protein</fullName>
    </submittedName>
</protein>
<keyword evidence="2" id="KW-1133">Transmembrane helix</keyword>
<accession>A0A161ZKG1</accession>